<name>A0A7H8QV92_TALRU</name>
<proteinExistence type="predicted"/>
<dbReference type="Gene3D" id="1.10.1200.10">
    <property type="entry name" value="ACP-like"/>
    <property type="match status" value="1"/>
</dbReference>
<organism evidence="4 5">
    <name type="scientific">Talaromyces rugulosus</name>
    <name type="common">Penicillium rugulosum</name>
    <dbReference type="NCBI Taxonomy" id="121627"/>
    <lineage>
        <taxon>Eukaryota</taxon>
        <taxon>Fungi</taxon>
        <taxon>Dikarya</taxon>
        <taxon>Ascomycota</taxon>
        <taxon>Pezizomycotina</taxon>
        <taxon>Eurotiomycetes</taxon>
        <taxon>Eurotiomycetidae</taxon>
        <taxon>Eurotiales</taxon>
        <taxon>Trichocomaceae</taxon>
        <taxon>Talaromyces</taxon>
        <taxon>Talaromyces sect. Islandici</taxon>
    </lineage>
</organism>
<dbReference type="EMBL" id="CP055899">
    <property type="protein sequence ID" value="QKX57726.1"/>
    <property type="molecule type" value="Genomic_DNA"/>
</dbReference>
<dbReference type="GeneID" id="55992344"/>
<dbReference type="KEGG" id="trg:TRUGW13939_04845"/>
<dbReference type="SUPFAM" id="SSF47336">
    <property type="entry name" value="ACP-like"/>
    <property type="match status" value="1"/>
</dbReference>
<dbReference type="SMART" id="SM00823">
    <property type="entry name" value="PKS_PP"/>
    <property type="match status" value="1"/>
</dbReference>
<dbReference type="PANTHER" id="PTHR44845">
    <property type="entry name" value="CARRIER DOMAIN-CONTAINING PROTEIN"/>
    <property type="match status" value="1"/>
</dbReference>
<evidence type="ECO:0000313" key="5">
    <source>
        <dbReference type="Proteomes" id="UP000509510"/>
    </source>
</evidence>
<dbReference type="Proteomes" id="UP000509510">
    <property type="component" value="Chromosome II"/>
</dbReference>
<dbReference type="AlphaFoldDB" id="A0A7H8QV92"/>
<gene>
    <name evidence="4" type="ORF">TRUGW13939_04845</name>
</gene>
<evidence type="ECO:0000313" key="4">
    <source>
        <dbReference type="EMBL" id="QKX57726.1"/>
    </source>
</evidence>
<keyword evidence="2" id="KW-0597">Phosphoprotein</keyword>
<dbReference type="OrthoDB" id="416786at2759"/>
<dbReference type="InterPro" id="IPR020806">
    <property type="entry name" value="PKS_PP-bd"/>
</dbReference>
<reference evidence="5" key="1">
    <citation type="submission" date="2020-06" db="EMBL/GenBank/DDBJ databases">
        <title>A chromosome-scale genome assembly of Talaromyces rugulosus W13939.</title>
        <authorList>
            <person name="Wang B."/>
            <person name="Guo L."/>
            <person name="Ye K."/>
            <person name="Wang L."/>
        </authorList>
    </citation>
    <scope>NUCLEOTIDE SEQUENCE [LARGE SCALE GENOMIC DNA]</scope>
    <source>
        <strain evidence="5">W13939</strain>
    </source>
</reference>
<dbReference type="RefSeq" id="XP_035343904.1">
    <property type="nucleotide sequence ID" value="XM_035488011.1"/>
</dbReference>
<dbReference type="InterPro" id="IPR009081">
    <property type="entry name" value="PP-bd_ACP"/>
</dbReference>
<protein>
    <recommendedName>
        <fullName evidence="3">Carrier domain-containing protein</fullName>
    </recommendedName>
</protein>
<evidence type="ECO:0000256" key="1">
    <source>
        <dbReference type="ARBA" id="ARBA00022450"/>
    </source>
</evidence>
<keyword evidence="5" id="KW-1185">Reference proteome</keyword>
<dbReference type="PANTHER" id="PTHR44845:SF6">
    <property type="entry name" value="BETA-ALANINE-ACTIVATING ENZYME"/>
    <property type="match status" value="1"/>
</dbReference>
<evidence type="ECO:0000256" key="2">
    <source>
        <dbReference type="ARBA" id="ARBA00022553"/>
    </source>
</evidence>
<accession>A0A7H8QV92</accession>
<dbReference type="Pfam" id="PF00550">
    <property type="entry name" value="PP-binding"/>
    <property type="match status" value="1"/>
</dbReference>
<keyword evidence="1" id="KW-0596">Phosphopantetheine</keyword>
<feature type="domain" description="Carrier" evidence="3">
    <location>
        <begin position="31"/>
        <end position="105"/>
    </location>
</feature>
<dbReference type="InterPro" id="IPR036736">
    <property type="entry name" value="ACP-like_sf"/>
</dbReference>
<dbReference type="PROSITE" id="PS50075">
    <property type="entry name" value="CARRIER"/>
    <property type="match status" value="1"/>
</dbReference>
<sequence length="108" mass="12123">MPINQNKKVDRRTLAKTIEMLAANQNLDHVVLRNDIEHVLCQEFATILGVDIGITSSFFDLGSYSLMATKVVSRINNRLDCKISVFNFYQFPIAAALCELIMMGVNTV</sequence>
<evidence type="ECO:0000259" key="3">
    <source>
        <dbReference type="PROSITE" id="PS50075"/>
    </source>
</evidence>
<dbReference type="GO" id="GO:0031177">
    <property type="term" value="F:phosphopantetheine binding"/>
    <property type="evidence" value="ECO:0007669"/>
    <property type="project" value="InterPro"/>
</dbReference>